<evidence type="ECO:0000313" key="5">
    <source>
        <dbReference type="Proteomes" id="UP001595872"/>
    </source>
</evidence>
<dbReference type="Pfam" id="PF00975">
    <property type="entry name" value="Thioesterase"/>
    <property type="match status" value="1"/>
</dbReference>
<comment type="similarity">
    <text evidence="1">Belongs to the thioesterase family.</text>
</comment>
<reference evidence="5" key="1">
    <citation type="journal article" date="2019" name="Int. J. Syst. Evol. Microbiol.">
        <title>The Global Catalogue of Microorganisms (GCM) 10K type strain sequencing project: providing services to taxonomists for standard genome sequencing and annotation.</title>
        <authorList>
            <consortium name="The Broad Institute Genomics Platform"/>
            <consortium name="The Broad Institute Genome Sequencing Center for Infectious Disease"/>
            <person name="Wu L."/>
            <person name="Ma J."/>
        </authorList>
    </citation>
    <scope>NUCLEOTIDE SEQUENCE [LARGE SCALE GENOMIC DNA]</scope>
    <source>
        <strain evidence="5">KLKA75</strain>
    </source>
</reference>
<dbReference type="EMBL" id="JBHSIT010000003">
    <property type="protein sequence ID" value="MFC4908269.1"/>
    <property type="molecule type" value="Genomic_DNA"/>
</dbReference>
<feature type="domain" description="Thioesterase TesA-like" evidence="3">
    <location>
        <begin position="33"/>
        <end position="256"/>
    </location>
</feature>
<proteinExistence type="inferred from homology"/>
<dbReference type="InterPro" id="IPR029058">
    <property type="entry name" value="AB_hydrolase_fold"/>
</dbReference>
<evidence type="ECO:0000256" key="2">
    <source>
        <dbReference type="ARBA" id="ARBA00022801"/>
    </source>
</evidence>
<dbReference type="SMART" id="SM00824">
    <property type="entry name" value="PKS_TE"/>
    <property type="match status" value="1"/>
</dbReference>
<accession>A0ABV9TXH0</accession>
<dbReference type="InterPro" id="IPR020802">
    <property type="entry name" value="TesA-like"/>
</dbReference>
<name>A0ABV9TXH0_9ACTN</name>
<dbReference type="PANTHER" id="PTHR11487:SF0">
    <property type="entry name" value="S-ACYL FATTY ACID SYNTHASE THIOESTERASE, MEDIUM CHAIN"/>
    <property type="match status" value="1"/>
</dbReference>
<dbReference type="SUPFAM" id="SSF53474">
    <property type="entry name" value="alpha/beta-Hydrolases"/>
    <property type="match status" value="1"/>
</dbReference>
<evidence type="ECO:0000256" key="1">
    <source>
        <dbReference type="ARBA" id="ARBA00007169"/>
    </source>
</evidence>
<dbReference type="RefSeq" id="WP_378254723.1">
    <property type="nucleotide sequence ID" value="NZ_JBHSIT010000003.1"/>
</dbReference>
<protein>
    <submittedName>
        <fullName evidence="4">Thioesterase II family protein</fullName>
    </submittedName>
</protein>
<dbReference type="InterPro" id="IPR012223">
    <property type="entry name" value="TEII"/>
</dbReference>
<evidence type="ECO:0000259" key="3">
    <source>
        <dbReference type="SMART" id="SM00824"/>
    </source>
</evidence>
<keyword evidence="2" id="KW-0378">Hydrolase</keyword>
<sequence length="271" mass="29610">MSGRAVSGGAARAGSGRWLVRRRPPPDARADLYCFPHAGGMPGEYARWADHLPDVRVSAVQFPGRGSRPDEPPSTRMGALVEALASQVTFGTDGVPFALFGHSLGALVAFEVVRALRSRGLRRPDLLCVSSCPAPPLSPVRERMHELPDGELLAEIERRWGALPEQVRADPDLLAPVLGRYRADFAVLETYEFEPGEPLDVPILALTGADDGNRPERVRDWRRHTQGKFAFRVLPGGHFHFRERPGEAPRLVRAALVQQSSTSGGVFAWTG</sequence>
<dbReference type="Proteomes" id="UP001595872">
    <property type="component" value="Unassembled WGS sequence"/>
</dbReference>
<comment type="caution">
    <text evidence="4">The sequence shown here is derived from an EMBL/GenBank/DDBJ whole genome shotgun (WGS) entry which is preliminary data.</text>
</comment>
<dbReference type="InterPro" id="IPR001031">
    <property type="entry name" value="Thioesterase"/>
</dbReference>
<evidence type="ECO:0000313" key="4">
    <source>
        <dbReference type="EMBL" id="MFC4908269.1"/>
    </source>
</evidence>
<keyword evidence="5" id="KW-1185">Reference proteome</keyword>
<dbReference type="Gene3D" id="3.40.50.1820">
    <property type="entry name" value="alpha/beta hydrolase"/>
    <property type="match status" value="1"/>
</dbReference>
<dbReference type="PANTHER" id="PTHR11487">
    <property type="entry name" value="THIOESTERASE"/>
    <property type="match status" value="1"/>
</dbReference>
<gene>
    <name evidence="4" type="ORF">ACFPCY_13115</name>
</gene>
<organism evidence="4 5">
    <name type="scientific">Actinomadura gamaensis</name>
    <dbReference type="NCBI Taxonomy" id="1763541"/>
    <lineage>
        <taxon>Bacteria</taxon>
        <taxon>Bacillati</taxon>
        <taxon>Actinomycetota</taxon>
        <taxon>Actinomycetes</taxon>
        <taxon>Streptosporangiales</taxon>
        <taxon>Thermomonosporaceae</taxon>
        <taxon>Actinomadura</taxon>
    </lineage>
</organism>